<dbReference type="Proteomes" id="UP000824281">
    <property type="component" value="Chromosome"/>
</dbReference>
<dbReference type="InterPro" id="IPR021322">
    <property type="entry name" value="DUF2924"/>
</dbReference>
<feature type="compositionally biased region" description="Polar residues" evidence="1">
    <location>
        <begin position="63"/>
        <end position="72"/>
    </location>
</feature>
<dbReference type="Pfam" id="PF11149">
    <property type="entry name" value="DUF2924"/>
    <property type="match status" value="1"/>
</dbReference>
<name>A0ABX8ZPM5_9SPHN</name>
<evidence type="ECO:0000313" key="2">
    <source>
        <dbReference type="EMBL" id="QZD90971.1"/>
    </source>
</evidence>
<organism evidence="2 3">
    <name type="scientific">Qipengyuania aurantiaca</name>
    <dbReference type="NCBI Taxonomy" id="2867233"/>
    <lineage>
        <taxon>Bacteria</taxon>
        <taxon>Pseudomonadati</taxon>
        <taxon>Pseudomonadota</taxon>
        <taxon>Alphaproteobacteria</taxon>
        <taxon>Sphingomonadales</taxon>
        <taxon>Erythrobacteraceae</taxon>
        <taxon>Qipengyuania</taxon>
    </lineage>
</organism>
<keyword evidence="3" id="KW-1185">Reference proteome</keyword>
<proteinExistence type="predicted"/>
<dbReference type="EMBL" id="CP081295">
    <property type="protein sequence ID" value="QZD90971.1"/>
    <property type="molecule type" value="Genomic_DNA"/>
</dbReference>
<accession>A0ABX8ZPM5</accession>
<evidence type="ECO:0000256" key="1">
    <source>
        <dbReference type="SAM" id="MobiDB-lite"/>
    </source>
</evidence>
<reference evidence="2 3" key="1">
    <citation type="submission" date="2021-08" db="EMBL/GenBank/DDBJ databases">
        <title>Comparative Genomics Analysis of the Genus Qipengyuania Reveals Extensive Genetic Diversity and Metabolic Versatility, Including the Description of Fifteen Novel Species.</title>
        <authorList>
            <person name="Liu Y."/>
        </authorList>
    </citation>
    <scope>NUCLEOTIDE SEQUENCE [LARGE SCALE GENOMIC DNA]</scope>
    <source>
        <strain evidence="2 3">1NDH13</strain>
    </source>
</reference>
<protein>
    <submittedName>
        <fullName evidence="2">DUF2924 domain-containing protein</fullName>
    </submittedName>
</protein>
<evidence type="ECO:0000313" key="3">
    <source>
        <dbReference type="Proteomes" id="UP000824281"/>
    </source>
</evidence>
<dbReference type="RefSeq" id="WP_221426430.1">
    <property type="nucleotide sequence ID" value="NZ_CP081295.1"/>
</dbReference>
<sequence length="140" mass="15137">MGSVKQLQLADLPGLPAGQLKGEWARRMGAPAPNLSPDLLRLGLGYELQKQRLGGLSRESQRLLRQNANASSRKPEATTFVPRNLTPGTQLVRDWHGEGHTVTVLGNGFEHSGKTYRSLSAVAKAITGSHLNGPRFFGLT</sequence>
<feature type="region of interest" description="Disordered" evidence="1">
    <location>
        <begin position="53"/>
        <end position="79"/>
    </location>
</feature>
<gene>
    <name evidence="2" type="ORF">K3148_06195</name>
</gene>